<dbReference type="PANTHER" id="PTHR30222:SF17">
    <property type="entry name" value="SPERMIDINE_PUTRESCINE-BINDING PERIPLASMIC PROTEIN"/>
    <property type="match status" value="1"/>
</dbReference>
<evidence type="ECO:0000256" key="3">
    <source>
        <dbReference type="ARBA" id="ARBA00022729"/>
    </source>
</evidence>
<reference evidence="7" key="1">
    <citation type="journal article" date="2021" name="PeerJ">
        <title>Extensive microbial diversity within the chicken gut microbiome revealed by metagenomics and culture.</title>
        <authorList>
            <person name="Gilroy R."/>
            <person name="Ravi A."/>
            <person name="Getino M."/>
            <person name="Pursley I."/>
            <person name="Horton D.L."/>
            <person name="Alikhan N.F."/>
            <person name="Baker D."/>
            <person name="Gharbi K."/>
            <person name="Hall N."/>
            <person name="Watson M."/>
            <person name="Adriaenssens E.M."/>
            <person name="Foster-Nyarko E."/>
            <person name="Jarju S."/>
            <person name="Secka A."/>
            <person name="Antonio M."/>
            <person name="Oren A."/>
            <person name="Chaudhuri R.R."/>
            <person name="La Ragione R."/>
            <person name="Hildebrand F."/>
            <person name="Pallen M.J."/>
        </authorList>
    </citation>
    <scope>NUCLEOTIDE SEQUENCE</scope>
    <source>
        <strain evidence="7">ChiBcec21-2208</strain>
    </source>
</reference>
<evidence type="ECO:0000313" key="7">
    <source>
        <dbReference type="EMBL" id="HJG28150.1"/>
    </source>
</evidence>
<protein>
    <submittedName>
        <fullName evidence="7">Spermidine/putrescine ABC transporter substrate-binding protein</fullName>
    </submittedName>
</protein>
<keyword evidence="2" id="KW-0813">Transport</keyword>
<comment type="caution">
    <text evidence="7">The sequence shown here is derived from an EMBL/GenBank/DDBJ whole genome shotgun (WGS) entry which is preliminary data.</text>
</comment>
<keyword evidence="3 6" id="KW-0732">Signal</keyword>
<dbReference type="PRINTS" id="PR00909">
    <property type="entry name" value="SPERMDNBNDNG"/>
</dbReference>
<evidence type="ECO:0000256" key="1">
    <source>
        <dbReference type="ARBA" id="ARBA00004418"/>
    </source>
</evidence>
<proteinExistence type="predicted"/>
<comment type="subcellular location">
    <subcellularLocation>
        <location evidence="1">Periplasm</location>
    </subcellularLocation>
</comment>
<dbReference type="PANTHER" id="PTHR30222">
    <property type="entry name" value="SPERMIDINE/PUTRESCINE-BINDING PERIPLASMIC PROTEIN"/>
    <property type="match status" value="1"/>
</dbReference>
<keyword evidence="5" id="KW-1133">Transmembrane helix</keyword>
<dbReference type="InterPro" id="IPR006059">
    <property type="entry name" value="SBP"/>
</dbReference>
<feature type="transmembrane region" description="Helical" evidence="5">
    <location>
        <begin position="385"/>
        <end position="404"/>
    </location>
</feature>
<evidence type="ECO:0000256" key="6">
    <source>
        <dbReference type="SAM" id="SignalP"/>
    </source>
</evidence>
<feature type="signal peptide" evidence="6">
    <location>
        <begin position="1"/>
        <end position="27"/>
    </location>
</feature>
<keyword evidence="5" id="KW-0812">Transmembrane</keyword>
<organism evidence="7 8">
    <name type="scientific">Subdoligranulum variabile</name>
    <dbReference type="NCBI Taxonomy" id="214851"/>
    <lineage>
        <taxon>Bacteria</taxon>
        <taxon>Bacillati</taxon>
        <taxon>Bacillota</taxon>
        <taxon>Clostridia</taxon>
        <taxon>Eubacteriales</taxon>
        <taxon>Oscillospiraceae</taxon>
        <taxon>Subdoligranulum</taxon>
    </lineage>
</organism>
<keyword evidence="4" id="KW-0574">Periplasm</keyword>
<accession>A0A921LNV0</accession>
<dbReference type="EMBL" id="DYVE01000151">
    <property type="protein sequence ID" value="HJG28150.1"/>
    <property type="molecule type" value="Genomic_DNA"/>
</dbReference>
<dbReference type="GO" id="GO:0019808">
    <property type="term" value="F:polyamine binding"/>
    <property type="evidence" value="ECO:0007669"/>
    <property type="project" value="InterPro"/>
</dbReference>
<dbReference type="SUPFAM" id="SSF53850">
    <property type="entry name" value="Periplasmic binding protein-like II"/>
    <property type="match status" value="1"/>
</dbReference>
<gene>
    <name evidence="7" type="ORF">K8V20_05840</name>
</gene>
<keyword evidence="5" id="KW-0472">Membrane</keyword>
<dbReference type="CDD" id="cd13590">
    <property type="entry name" value="PBP2_PotD_PotF_like"/>
    <property type="match status" value="1"/>
</dbReference>
<sequence>MMKAEKRVAAALSAALLALVSVPGALADGGTITVNEDISVSEDYDWTRFADDNITLNVYNWGLYISDGSDDSVDILSAFEELTGIKVNYTTFDSNESLYAKMKSGGATYDVIFPSDYMVGKMAAEGMLAPLDFDNIPNFKEIGEDYLGWDFDPDNTYSVPYTWGTTGLIYNTTLVDEAPTSWAALWDVQYANNVLMFNNSRDAYAIAAKKLGYSLNPASVEEVETVMQELKAQKSVVQAYVMDEIFDKMEGGEAAMAPYYAGDALTMIDENPDLAFVHPSEGVNFFVDSMCIPANSKNKEAAELFINYMCEPSVGLANCDYIGYSTPITSVWEQLDDDLKYNEIAYPGEDVMNKAEVFTTLPDEINAAMDAQWSEMKSYEEGGSGWMVVVLLGLALVISFFNIWRKLRKKVRDDY</sequence>
<dbReference type="GO" id="GO:0042597">
    <property type="term" value="C:periplasmic space"/>
    <property type="evidence" value="ECO:0007669"/>
    <property type="project" value="UniProtKB-SubCell"/>
</dbReference>
<dbReference type="Gene3D" id="3.40.190.10">
    <property type="entry name" value="Periplasmic binding protein-like II"/>
    <property type="match status" value="2"/>
</dbReference>
<evidence type="ECO:0000313" key="8">
    <source>
        <dbReference type="Proteomes" id="UP000782880"/>
    </source>
</evidence>
<evidence type="ECO:0000256" key="2">
    <source>
        <dbReference type="ARBA" id="ARBA00022448"/>
    </source>
</evidence>
<reference evidence="7" key="2">
    <citation type="submission" date="2021-09" db="EMBL/GenBank/DDBJ databases">
        <authorList>
            <person name="Gilroy R."/>
        </authorList>
    </citation>
    <scope>NUCLEOTIDE SEQUENCE</scope>
    <source>
        <strain evidence="7">ChiBcec21-2208</strain>
    </source>
</reference>
<evidence type="ECO:0000256" key="5">
    <source>
        <dbReference type="SAM" id="Phobius"/>
    </source>
</evidence>
<dbReference type="GO" id="GO:0015846">
    <property type="term" value="P:polyamine transport"/>
    <property type="evidence" value="ECO:0007669"/>
    <property type="project" value="InterPro"/>
</dbReference>
<name>A0A921LNV0_9FIRM</name>
<feature type="chain" id="PRO_5037587287" evidence="6">
    <location>
        <begin position="28"/>
        <end position="415"/>
    </location>
</feature>
<dbReference type="AlphaFoldDB" id="A0A921LNV0"/>
<dbReference type="InterPro" id="IPR001188">
    <property type="entry name" value="Sperm_putr-bd"/>
</dbReference>
<evidence type="ECO:0000256" key="4">
    <source>
        <dbReference type="ARBA" id="ARBA00022764"/>
    </source>
</evidence>
<dbReference type="Proteomes" id="UP000782880">
    <property type="component" value="Unassembled WGS sequence"/>
</dbReference>
<dbReference type="Pfam" id="PF13416">
    <property type="entry name" value="SBP_bac_8"/>
    <property type="match status" value="1"/>
</dbReference>